<dbReference type="Proteomes" id="UP001310890">
    <property type="component" value="Unassembled WGS sequence"/>
</dbReference>
<accession>A0AAN7YP44</accession>
<evidence type="ECO:0000313" key="3">
    <source>
        <dbReference type="EMBL" id="KAK5109260.1"/>
    </source>
</evidence>
<gene>
    <name evidence="3" type="ORF">LTR62_007242</name>
</gene>
<dbReference type="Pfam" id="PF18596">
    <property type="entry name" value="Sld7_C"/>
    <property type="match status" value="1"/>
</dbReference>
<comment type="caution">
    <text evidence="3">The sequence shown here is derived from an EMBL/GenBank/DDBJ whole genome shotgun (WGS) entry which is preliminary data.</text>
</comment>
<proteinExistence type="predicted"/>
<evidence type="ECO:0000259" key="2">
    <source>
        <dbReference type="Pfam" id="PF18596"/>
    </source>
</evidence>
<dbReference type="AlphaFoldDB" id="A0AAN7YP44"/>
<organism evidence="3 4">
    <name type="scientific">Meristemomyces frigidus</name>
    <dbReference type="NCBI Taxonomy" id="1508187"/>
    <lineage>
        <taxon>Eukaryota</taxon>
        <taxon>Fungi</taxon>
        <taxon>Dikarya</taxon>
        <taxon>Ascomycota</taxon>
        <taxon>Pezizomycotina</taxon>
        <taxon>Dothideomycetes</taxon>
        <taxon>Dothideomycetidae</taxon>
        <taxon>Mycosphaerellales</taxon>
        <taxon>Teratosphaeriaceae</taxon>
        <taxon>Meristemomyces</taxon>
    </lineage>
</organism>
<dbReference type="InterPro" id="IPR041260">
    <property type="entry name" value="Sld7_C"/>
</dbReference>
<evidence type="ECO:0000313" key="4">
    <source>
        <dbReference type="Proteomes" id="UP001310890"/>
    </source>
</evidence>
<protein>
    <recommendedName>
        <fullName evidence="2">Sld7 C-terminal domain-containing protein</fullName>
    </recommendedName>
</protein>
<reference evidence="3" key="1">
    <citation type="submission" date="2023-08" db="EMBL/GenBank/DDBJ databases">
        <title>Black Yeasts Isolated from many extreme environments.</title>
        <authorList>
            <person name="Coleine C."/>
            <person name="Stajich J.E."/>
            <person name="Selbmann L."/>
        </authorList>
    </citation>
    <scope>NUCLEOTIDE SEQUENCE</scope>
    <source>
        <strain evidence="3">CCFEE 5401</strain>
    </source>
</reference>
<feature type="compositionally biased region" description="Low complexity" evidence="1">
    <location>
        <begin position="213"/>
        <end position="234"/>
    </location>
</feature>
<feature type="region of interest" description="Disordered" evidence="1">
    <location>
        <begin position="285"/>
        <end position="305"/>
    </location>
</feature>
<feature type="region of interest" description="Disordered" evidence="1">
    <location>
        <begin position="148"/>
        <end position="180"/>
    </location>
</feature>
<feature type="region of interest" description="Disordered" evidence="1">
    <location>
        <begin position="195"/>
        <end position="267"/>
    </location>
</feature>
<sequence length="413" mass="44841">MDRTVSHATEDTFARLLLPKVRDEVHPGHEWWDVAAHNAPIGLLARVEAIEQEASASTVIPTEVLFYAARADTDASNLTPPRTPPKAQGTRASAQSTIQLEVRAIAIYSNIPTGANTGTSANTLELDNEEETATFLPQAAALTAQDIIHEPPVRKRRSVNDTFDEANERRKKARYKGGEGVAAAAAVKQEYTVPSLTHRRSISGNDSQLNTQPHRPLSRSPSLSSSRPSTARPPSEVPRKSNLSRVQSITVPPEPEDSNTQEPKNKEIISRVVLAGMRLYGLSQSKRRIKPRSSSTVAFPSHNLTSDEAQNAEALHQDEEYKLLYHQLYKSTCFAFRNHICSGSLAPRTEAVRQLVDQLLGIFCSDPLEAGLPGSVEKFTPGGRKAFGEGSVAGVGEGGCVSTHGRRCGDVMA</sequence>
<evidence type="ECO:0000256" key="1">
    <source>
        <dbReference type="SAM" id="MobiDB-lite"/>
    </source>
</evidence>
<feature type="compositionally biased region" description="Polar residues" evidence="1">
    <location>
        <begin position="202"/>
        <end position="212"/>
    </location>
</feature>
<dbReference type="EMBL" id="JAVRRL010000068">
    <property type="protein sequence ID" value="KAK5109260.1"/>
    <property type="molecule type" value="Genomic_DNA"/>
</dbReference>
<feature type="compositionally biased region" description="Polar residues" evidence="1">
    <location>
        <begin position="241"/>
        <end position="250"/>
    </location>
</feature>
<name>A0AAN7YP44_9PEZI</name>
<feature type="domain" description="Sld7 C-terminal" evidence="2">
    <location>
        <begin position="263"/>
        <end position="364"/>
    </location>
</feature>
<feature type="compositionally biased region" description="Polar residues" evidence="1">
    <location>
        <begin position="292"/>
        <end position="305"/>
    </location>
</feature>
<feature type="region of interest" description="Disordered" evidence="1">
    <location>
        <begin position="74"/>
        <end position="94"/>
    </location>
</feature>